<comment type="caution">
    <text evidence="1">The sequence shown here is derived from an EMBL/GenBank/DDBJ whole genome shotgun (WGS) entry which is preliminary data.</text>
</comment>
<dbReference type="Gene3D" id="2.30.29.30">
    <property type="entry name" value="Pleckstrin-homology domain (PH domain)/Phosphotyrosine-binding domain (PTB)"/>
    <property type="match status" value="1"/>
</dbReference>
<accession>A0AAD5LBA3</accession>
<gene>
    <name evidence="1" type="ORF">P43SY_005976</name>
</gene>
<evidence type="ECO:0008006" key="3">
    <source>
        <dbReference type="Google" id="ProtNLM"/>
    </source>
</evidence>
<evidence type="ECO:0000313" key="1">
    <source>
        <dbReference type="EMBL" id="KAJ0392657.1"/>
    </source>
</evidence>
<dbReference type="CDD" id="cd00821">
    <property type="entry name" value="PH"/>
    <property type="match status" value="1"/>
</dbReference>
<keyword evidence="2" id="KW-1185">Reference proteome</keyword>
<dbReference type="Proteomes" id="UP001209570">
    <property type="component" value="Unassembled WGS sequence"/>
</dbReference>
<organism evidence="1 2">
    <name type="scientific">Pythium insidiosum</name>
    <name type="common">Pythiosis disease agent</name>
    <dbReference type="NCBI Taxonomy" id="114742"/>
    <lineage>
        <taxon>Eukaryota</taxon>
        <taxon>Sar</taxon>
        <taxon>Stramenopiles</taxon>
        <taxon>Oomycota</taxon>
        <taxon>Peronosporomycetes</taxon>
        <taxon>Pythiales</taxon>
        <taxon>Pythiaceae</taxon>
        <taxon>Pythium</taxon>
    </lineage>
</organism>
<dbReference type="InterPro" id="IPR011993">
    <property type="entry name" value="PH-like_dom_sf"/>
</dbReference>
<dbReference type="SUPFAM" id="SSF50729">
    <property type="entry name" value="PH domain-like"/>
    <property type="match status" value="1"/>
</dbReference>
<reference evidence="1" key="1">
    <citation type="submission" date="2021-12" db="EMBL/GenBank/DDBJ databases">
        <title>Prjna785345.</title>
        <authorList>
            <person name="Rujirawat T."/>
            <person name="Krajaejun T."/>
        </authorList>
    </citation>
    <scope>NUCLEOTIDE SEQUENCE</scope>
    <source>
        <strain evidence="1">Pi057C3</strain>
    </source>
</reference>
<dbReference type="AlphaFoldDB" id="A0AAD5LBA3"/>
<protein>
    <recommendedName>
        <fullName evidence="3">PH domain-containing protein</fullName>
    </recommendedName>
</protein>
<sequence length="447" mass="50496">MRSKQRAVRSTPLDMSAAMLRSADAKQAPVPASESHFMRRRLSMEPETPFEQHLQDIYDGRLDAADGLSFFESHGYYDVSEANTVAMFRQNFGMKKFWDGDEHDVVFYDWDATDAVDLDGLQVLGIGAMLSATTTTTTVTTMTTTTTAAALRRGRTASGRVQLLDDDGHEVDLETQREMEKERRMKLKQLEVDDDDLADLAHDELVLAEAVTVIRTEKTRFKRFFYQAMSDEMMQHRTTTPRAVVTQPSPSLSIQLPPYSGYLYVLKDTIPYLLRSWHKRWFHLDFNTGLAKMYKRSYWRSERGVLDVRTISNITRINLTDLCVQCYDGRSMLLRSKDGPDNADLWINLLQFARRQVSSSALVVAPPSQPSQYAPSSCGPTPASMFMMTTTTTTTMTAATAFKSRTASGYHDYFVSTKPRLNERSVLDVMSTLVASKTPNTHNITAA</sequence>
<proteinExistence type="predicted"/>
<evidence type="ECO:0000313" key="2">
    <source>
        <dbReference type="Proteomes" id="UP001209570"/>
    </source>
</evidence>
<name>A0AAD5LBA3_PYTIN</name>
<dbReference type="EMBL" id="JAKCXM010000594">
    <property type="protein sequence ID" value="KAJ0392657.1"/>
    <property type="molecule type" value="Genomic_DNA"/>
</dbReference>